<name>A0A382I5T6_9ZZZZ</name>
<proteinExistence type="predicted"/>
<protein>
    <submittedName>
        <fullName evidence="1">Uncharacterized protein</fullName>
    </submittedName>
</protein>
<dbReference type="EMBL" id="UINC01065202">
    <property type="protein sequence ID" value="SVB94619.1"/>
    <property type="molecule type" value="Genomic_DNA"/>
</dbReference>
<organism evidence="1">
    <name type="scientific">marine metagenome</name>
    <dbReference type="NCBI Taxonomy" id="408172"/>
    <lineage>
        <taxon>unclassified sequences</taxon>
        <taxon>metagenomes</taxon>
        <taxon>ecological metagenomes</taxon>
    </lineage>
</organism>
<evidence type="ECO:0000313" key="1">
    <source>
        <dbReference type="EMBL" id="SVB94619.1"/>
    </source>
</evidence>
<accession>A0A382I5T6</accession>
<feature type="non-terminal residue" evidence="1">
    <location>
        <position position="35"/>
    </location>
</feature>
<dbReference type="AlphaFoldDB" id="A0A382I5T6"/>
<sequence>MSSAISLVAYSAQPYTPRQMSRWQSDAGNSMTLMA</sequence>
<reference evidence="1" key="1">
    <citation type="submission" date="2018-05" db="EMBL/GenBank/DDBJ databases">
        <authorList>
            <person name="Lanie J.A."/>
            <person name="Ng W.-L."/>
            <person name="Kazmierczak K.M."/>
            <person name="Andrzejewski T.M."/>
            <person name="Davidsen T.M."/>
            <person name="Wayne K.J."/>
            <person name="Tettelin H."/>
            <person name="Glass J.I."/>
            <person name="Rusch D."/>
            <person name="Podicherti R."/>
            <person name="Tsui H.-C.T."/>
            <person name="Winkler M.E."/>
        </authorList>
    </citation>
    <scope>NUCLEOTIDE SEQUENCE</scope>
</reference>
<gene>
    <name evidence="1" type="ORF">METZ01_LOCUS247473</name>
</gene>